<evidence type="ECO:0000313" key="1">
    <source>
        <dbReference type="EMBL" id="MFC0080061.1"/>
    </source>
</evidence>
<name>A0ABV6BX83_9FLAO</name>
<sequence>MKKSHFVLVILFIILSCQKKDNYSQLTYNQKANELIEQVLKNDSCNCLLEIPHESMIKISMTESPRFDIIRKKIMEKLNLEGEHQLDSLEKVSENFVLDSLLLKKNNITIFRIDSIHELTEDRSTKLIKKCPNGILYCTKPILNKDKTAVLFYGQAFNCFGPQLRVYNYKNEKWVYEKN</sequence>
<dbReference type="RefSeq" id="WP_379682948.1">
    <property type="nucleotide sequence ID" value="NZ_JBHLYW010000029.1"/>
</dbReference>
<dbReference type="EMBL" id="JBHLYW010000029">
    <property type="protein sequence ID" value="MFC0080061.1"/>
    <property type="molecule type" value="Genomic_DNA"/>
</dbReference>
<comment type="caution">
    <text evidence="1">The sequence shown here is derived from an EMBL/GenBank/DDBJ whole genome shotgun (WGS) entry which is preliminary data.</text>
</comment>
<reference evidence="1 2" key="1">
    <citation type="submission" date="2024-09" db="EMBL/GenBank/DDBJ databases">
        <authorList>
            <person name="Sun Q."/>
            <person name="Mori K."/>
        </authorList>
    </citation>
    <scope>NUCLEOTIDE SEQUENCE [LARGE SCALE GENOMIC DNA]</scope>
    <source>
        <strain evidence="1 2">CGMCC 1.12926</strain>
    </source>
</reference>
<evidence type="ECO:0008006" key="3">
    <source>
        <dbReference type="Google" id="ProtNLM"/>
    </source>
</evidence>
<proteinExistence type="predicted"/>
<keyword evidence="2" id="KW-1185">Reference proteome</keyword>
<gene>
    <name evidence="1" type="ORF">ACFFLS_23660</name>
</gene>
<protein>
    <recommendedName>
        <fullName evidence="3">Lipoprotein</fullName>
    </recommendedName>
</protein>
<dbReference type="PROSITE" id="PS51257">
    <property type="entry name" value="PROKAR_LIPOPROTEIN"/>
    <property type="match status" value="1"/>
</dbReference>
<accession>A0ABV6BX83</accession>
<evidence type="ECO:0000313" key="2">
    <source>
        <dbReference type="Proteomes" id="UP001589734"/>
    </source>
</evidence>
<organism evidence="1 2">
    <name type="scientific">Flavobacterium procerum</name>
    <dbReference type="NCBI Taxonomy" id="1455569"/>
    <lineage>
        <taxon>Bacteria</taxon>
        <taxon>Pseudomonadati</taxon>
        <taxon>Bacteroidota</taxon>
        <taxon>Flavobacteriia</taxon>
        <taxon>Flavobacteriales</taxon>
        <taxon>Flavobacteriaceae</taxon>
        <taxon>Flavobacterium</taxon>
    </lineage>
</organism>
<dbReference type="Proteomes" id="UP001589734">
    <property type="component" value="Unassembled WGS sequence"/>
</dbReference>